<name>A0A1H6BJ86_9BACT</name>
<feature type="transmembrane region" description="Helical" evidence="3">
    <location>
        <begin position="175"/>
        <end position="195"/>
    </location>
</feature>
<dbReference type="PANTHER" id="PTHR45138">
    <property type="entry name" value="REGULATORY COMPONENTS OF SENSORY TRANSDUCTION SYSTEM"/>
    <property type="match status" value="1"/>
</dbReference>
<feature type="transmembrane region" description="Helical" evidence="3">
    <location>
        <begin position="12"/>
        <end position="31"/>
    </location>
</feature>
<feature type="domain" description="MHYT" evidence="6">
    <location>
        <begin position="8"/>
        <end position="203"/>
    </location>
</feature>
<dbReference type="EMBL" id="FNVA01000007">
    <property type="protein sequence ID" value="SEG60465.1"/>
    <property type="molecule type" value="Genomic_DNA"/>
</dbReference>
<evidence type="ECO:0000259" key="6">
    <source>
        <dbReference type="PROSITE" id="PS50924"/>
    </source>
</evidence>
<dbReference type="PANTHER" id="PTHR45138:SF9">
    <property type="entry name" value="DIGUANYLATE CYCLASE DGCM-RELATED"/>
    <property type="match status" value="1"/>
</dbReference>
<feature type="transmembrane region" description="Helical" evidence="3">
    <location>
        <begin position="215"/>
        <end position="242"/>
    </location>
</feature>
<dbReference type="RefSeq" id="WP_146072220.1">
    <property type="nucleotide sequence ID" value="NZ_FNVA01000007.1"/>
</dbReference>
<dbReference type="CDD" id="cd01949">
    <property type="entry name" value="GGDEF"/>
    <property type="match status" value="1"/>
</dbReference>
<dbReference type="AlphaFoldDB" id="A0A1H6BJ86"/>
<reference evidence="7 8" key="1">
    <citation type="submission" date="2016-10" db="EMBL/GenBank/DDBJ databases">
        <authorList>
            <person name="de Groot N.N."/>
        </authorList>
    </citation>
    <scope>NUCLEOTIDE SEQUENCE [LARGE SCALE GENOMIC DNA]</scope>
    <source>
        <strain evidence="7 8">DSM 22489</strain>
    </source>
</reference>
<gene>
    <name evidence="7" type="ORF">SAMN05421819_3730</name>
</gene>
<dbReference type="OrthoDB" id="9759607at2"/>
<dbReference type="Gene3D" id="3.30.70.270">
    <property type="match status" value="1"/>
</dbReference>
<dbReference type="PROSITE" id="PS50924">
    <property type="entry name" value="MHYT"/>
    <property type="match status" value="1"/>
</dbReference>
<dbReference type="Proteomes" id="UP000236728">
    <property type="component" value="Unassembled WGS sequence"/>
</dbReference>
<dbReference type="FunFam" id="3.30.70.270:FF:000001">
    <property type="entry name" value="Diguanylate cyclase domain protein"/>
    <property type="match status" value="1"/>
</dbReference>
<dbReference type="InterPro" id="IPR050469">
    <property type="entry name" value="Diguanylate_Cyclase"/>
</dbReference>
<comment type="catalytic activity">
    <reaction evidence="2">
        <text>2 GTP = 3',3'-c-di-GMP + 2 diphosphate</text>
        <dbReference type="Rhea" id="RHEA:24898"/>
        <dbReference type="ChEBI" id="CHEBI:33019"/>
        <dbReference type="ChEBI" id="CHEBI:37565"/>
        <dbReference type="ChEBI" id="CHEBI:58805"/>
        <dbReference type="EC" id="2.7.7.65"/>
    </reaction>
</comment>
<feature type="transmembrane region" description="Helical" evidence="3">
    <location>
        <begin position="77"/>
        <end position="97"/>
    </location>
</feature>
<feature type="transmembrane region" description="Helical" evidence="3">
    <location>
        <begin position="140"/>
        <end position="163"/>
    </location>
</feature>
<dbReference type="SUPFAM" id="SSF55073">
    <property type="entry name" value="Nucleotide cyclase"/>
    <property type="match status" value="1"/>
</dbReference>
<dbReference type="NCBIfam" id="TIGR00254">
    <property type="entry name" value="GGDEF"/>
    <property type="match status" value="1"/>
</dbReference>
<keyword evidence="4" id="KW-0175">Coiled coil</keyword>
<dbReference type="GO" id="GO:0043709">
    <property type="term" value="P:cell adhesion involved in single-species biofilm formation"/>
    <property type="evidence" value="ECO:0007669"/>
    <property type="project" value="TreeGrafter"/>
</dbReference>
<dbReference type="InterPro" id="IPR005330">
    <property type="entry name" value="MHYT_dom"/>
</dbReference>
<feature type="transmembrane region" description="Helical" evidence="3">
    <location>
        <begin position="109"/>
        <end position="128"/>
    </location>
</feature>
<dbReference type="GO" id="GO:0005886">
    <property type="term" value="C:plasma membrane"/>
    <property type="evidence" value="ECO:0007669"/>
    <property type="project" value="TreeGrafter"/>
</dbReference>
<evidence type="ECO:0000313" key="7">
    <source>
        <dbReference type="EMBL" id="SEG60465.1"/>
    </source>
</evidence>
<keyword evidence="3" id="KW-1133">Transmembrane helix</keyword>
<dbReference type="InterPro" id="IPR043128">
    <property type="entry name" value="Rev_trsase/Diguanyl_cyclase"/>
</dbReference>
<dbReference type="Pfam" id="PF00990">
    <property type="entry name" value="GGDEF"/>
    <property type="match status" value="1"/>
</dbReference>
<keyword evidence="3" id="KW-0812">Transmembrane</keyword>
<dbReference type="EC" id="2.7.7.65" evidence="1"/>
<evidence type="ECO:0000256" key="4">
    <source>
        <dbReference type="SAM" id="Coils"/>
    </source>
</evidence>
<organism evidence="7 8">
    <name type="scientific">Bryocella elongata</name>
    <dbReference type="NCBI Taxonomy" id="863522"/>
    <lineage>
        <taxon>Bacteria</taxon>
        <taxon>Pseudomonadati</taxon>
        <taxon>Acidobacteriota</taxon>
        <taxon>Terriglobia</taxon>
        <taxon>Terriglobales</taxon>
        <taxon>Acidobacteriaceae</taxon>
        <taxon>Bryocella</taxon>
    </lineage>
</organism>
<accession>A0A1H6BJ86</accession>
<evidence type="ECO:0000256" key="1">
    <source>
        <dbReference type="ARBA" id="ARBA00012528"/>
    </source>
</evidence>
<dbReference type="InterPro" id="IPR029787">
    <property type="entry name" value="Nucleotide_cyclase"/>
</dbReference>
<evidence type="ECO:0000256" key="2">
    <source>
        <dbReference type="ARBA" id="ARBA00034247"/>
    </source>
</evidence>
<evidence type="ECO:0000313" key="8">
    <source>
        <dbReference type="Proteomes" id="UP000236728"/>
    </source>
</evidence>
<sequence length="483" mass="52665">MSELTVRYLPWLVVASVATSIASAYAALTLADRMRASTTVLQRTIWLSGGSIALGGGIWSMHYLGMLAVVLPVEVLYHWPTVILSALMAVAASAVVLEQISHAETTRRRLLASALLMAAGIGGMHYTGMAAMRSRAMEVYQPWGIVLAVAAAGVFAWTSLAVASRATNCTRCRTILRRTLASSLMGIGIAAMHYTAMATVHFHDMGAEPDLAHTIHVGLLGSCGVGILTAIVLLGTLAGAAFDERRITALSEAHEQLRKAHEQLSDAHNQLNSANEELRMINEELEGTQQELLRMQASLCEMTVELNELSIRDGLTGVFNRRHFDRMLTTEFRRAVRRQGPVALIMIDLDHFKHLNDTHGHQHGDHCLKEIGKMLLEVPKRGYDMVSRYGGEEFAILMPEASLESAARKAEDIRQRALDLKLPNDGNPAAGGVVSLSIGVCVLWPQVGDHPELLIHEADTALYRAKRAGRNRVEMADCETEAA</sequence>
<feature type="transmembrane region" description="Helical" evidence="3">
    <location>
        <begin position="52"/>
        <end position="71"/>
    </location>
</feature>
<keyword evidence="3" id="KW-0472">Membrane</keyword>
<keyword evidence="8" id="KW-1185">Reference proteome</keyword>
<evidence type="ECO:0000259" key="5">
    <source>
        <dbReference type="PROSITE" id="PS50887"/>
    </source>
</evidence>
<dbReference type="GO" id="GO:1902201">
    <property type="term" value="P:negative regulation of bacterial-type flagellum-dependent cell motility"/>
    <property type="evidence" value="ECO:0007669"/>
    <property type="project" value="TreeGrafter"/>
</dbReference>
<dbReference type="Pfam" id="PF03707">
    <property type="entry name" value="MHYT"/>
    <property type="match status" value="2"/>
</dbReference>
<evidence type="ECO:0000256" key="3">
    <source>
        <dbReference type="PROSITE-ProRule" id="PRU00244"/>
    </source>
</evidence>
<dbReference type="SMART" id="SM00267">
    <property type="entry name" value="GGDEF"/>
    <property type="match status" value="1"/>
</dbReference>
<proteinExistence type="predicted"/>
<dbReference type="GO" id="GO:0052621">
    <property type="term" value="F:diguanylate cyclase activity"/>
    <property type="evidence" value="ECO:0007669"/>
    <property type="project" value="UniProtKB-EC"/>
</dbReference>
<protein>
    <recommendedName>
        <fullName evidence="1">diguanylate cyclase</fullName>
        <ecNumber evidence="1">2.7.7.65</ecNumber>
    </recommendedName>
</protein>
<feature type="domain" description="GGDEF" evidence="5">
    <location>
        <begin position="340"/>
        <end position="478"/>
    </location>
</feature>
<feature type="coiled-coil region" evidence="4">
    <location>
        <begin position="247"/>
        <end position="298"/>
    </location>
</feature>
<dbReference type="InterPro" id="IPR000160">
    <property type="entry name" value="GGDEF_dom"/>
</dbReference>
<dbReference type="PROSITE" id="PS50887">
    <property type="entry name" value="GGDEF"/>
    <property type="match status" value="1"/>
</dbReference>